<organism evidence="9 10">
    <name type="scientific">Lithospermum erythrorhizon</name>
    <name type="common">Purple gromwell</name>
    <name type="synonym">Lithospermum officinale var. erythrorhizon</name>
    <dbReference type="NCBI Taxonomy" id="34254"/>
    <lineage>
        <taxon>Eukaryota</taxon>
        <taxon>Viridiplantae</taxon>
        <taxon>Streptophyta</taxon>
        <taxon>Embryophyta</taxon>
        <taxon>Tracheophyta</taxon>
        <taxon>Spermatophyta</taxon>
        <taxon>Magnoliopsida</taxon>
        <taxon>eudicotyledons</taxon>
        <taxon>Gunneridae</taxon>
        <taxon>Pentapetalae</taxon>
        <taxon>asterids</taxon>
        <taxon>lamiids</taxon>
        <taxon>Boraginales</taxon>
        <taxon>Boraginaceae</taxon>
        <taxon>Boraginoideae</taxon>
        <taxon>Lithospermeae</taxon>
        <taxon>Lithospermum</taxon>
    </lineage>
</organism>
<comment type="caution">
    <text evidence="9">The sequence shown here is derived from an EMBL/GenBank/DDBJ whole genome shotgun (WGS) entry which is preliminary data.</text>
</comment>
<dbReference type="SUPFAM" id="SSF48403">
    <property type="entry name" value="Ankyrin repeat"/>
    <property type="match status" value="1"/>
</dbReference>
<feature type="transmembrane region" description="Helical" evidence="7">
    <location>
        <begin position="255"/>
        <end position="273"/>
    </location>
</feature>
<dbReference type="SMART" id="SM00248">
    <property type="entry name" value="ANK"/>
    <property type="match status" value="3"/>
</dbReference>
<dbReference type="GO" id="GO:0005886">
    <property type="term" value="C:plasma membrane"/>
    <property type="evidence" value="ECO:0007669"/>
    <property type="project" value="TreeGrafter"/>
</dbReference>
<dbReference type="EMBL" id="BAABME010005013">
    <property type="protein sequence ID" value="GAA0164339.1"/>
    <property type="molecule type" value="Genomic_DNA"/>
</dbReference>
<keyword evidence="3" id="KW-0677">Repeat</keyword>
<feature type="transmembrane region" description="Helical" evidence="7">
    <location>
        <begin position="285"/>
        <end position="304"/>
    </location>
</feature>
<gene>
    <name evidence="9" type="ORF">LIER_20001</name>
</gene>
<feature type="transmembrane region" description="Helical" evidence="7">
    <location>
        <begin position="218"/>
        <end position="235"/>
    </location>
</feature>
<dbReference type="PANTHER" id="PTHR24186">
    <property type="entry name" value="PROTEIN PHOSPHATASE 1 REGULATORY SUBUNIT"/>
    <property type="match status" value="1"/>
</dbReference>
<evidence type="ECO:0000256" key="7">
    <source>
        <dbReference type="SAM" id="Phobius"/>
    </source>
</evidence>
<evidence type="ECO:0000259" key="8">
    <source>
        <dbReference type="Pfam" id="PF13962"/>
    </source>
</evidence>
<comment type="subcellular location">
    <subcellularLocation>
        <location evidence="1">Membrane</location>
        <topology evidence="1">Multi-pass membrane protein</topology>
    </subcellularLocation>
</comment>
<name>A0AAV3QJY4_LITER</name>
<evidence type="ECO:0000256" key="4">
    <source>
        <dbReference type="ARBA" id="ARBA00022989"/>
    </source>
</evidence>
<evidence type="ECO:0000256" key="5">
    <source>
        <dbReference type="ARBA" id="ARBA00023043"/>
    </source>
</evidence>
<dbReference type="InterPro" id="IPR036770">
    <property type="entry name" value="Ankyrin_rpt-contain_sf"/>
</dbReference>
<evidence type="ECO:0000313" key="10">
    <source>
        <dbReference type="Proteomes" id="UP001454036"/>
    </source>
</evidence>
<proteinExistence type="predicted"/>
<sequence length="357" mass="40162">MEQMVKNLYEAAIEGNVARLNDLIQQDELILERCNVVTCYDESPLHIASMIGHLDFCSELVSRNHELVLEVDSRRSSALHLASAKGHKEIVIVLVSAHPEMCLAYDGDGYNPIHITAICRLNGFERIVGDKQVEIIEYLVSQTSIDVDTLNSDGLTAPDVLRLQARRDSKYMDIVHFLQRISPVQTSSSSLLPGHHQTEIKSQRRKDHHVSFEKQHNSLMVVASLIATMAFQAGVNPPSGFNNGANDSQLPKSFVVSNTVAFLSSLSVILLLINGLPLRHKVFTWTWTAIMWISITAITCTYTISLASMPKWEKNGFSFSIVIATWFDSMAMLFLVHTTRFLSQRIEDWHLEHKCCL</sequence>
<dbReference type="Pfam" id="PF13962">
    <property type="entry name" value="PGG"/>
    <property type="match status" value="1"/>
</dbReference>
<dbReference type="Proteomes" id="UP001454036">
    <property type="component" value="Unassembled WGS sequence"/>
</dbReference>
<protein>
    <recommendedName>
        <fullName evidence="8">PGG domain-containing protein</fullName>
    </recommendedName>
</protein>
<dbReference type="InterPro" id="IPR026961">
    <property type="entry name" value="PGG_dom"/>
</dbReference>
<keyword evidence="10" id="KW-1185">Reference proteome</keyword>
<evidence type="ECO:0000256" key="3">
    <source>
        <dbReference type="ARBA" id="ARBA00022737"/>
    </source>
</evidence>
<keyword evidence="6 7" id="KW-0472">Membrane</keyword>
<evidence type="ECO:0000256" key="2">
    <source>
        <dbReference type="ARBA" id="ARBA00022692"/>
    </source>
</evidence>
<keyword evidence="4 7" id="KW-1133">Transmembrane helix</keyword>
<feature type="transmembrane region" description="Helical" evidence="7">
    <location>
        <begin position="316"/>
        <end position="336"/>
    </location>
</feature>
<dbReference type="Pfam" id="PF12796">
    <property type="entry name" value="Ank_2"/>
    <property type="match status" value="1"/>
</dbReference>
<evidence type="ECO:0000256" key="1">
    <source>
        <dbReference type="ARBA" id="ARBA00004141"/>
    </source>
</evidence>
<evidence type="ECO:0000313" key="9">
    <source>
        <dbReference type="EMBL" id="GAA0164339.1"/>
    </source>
</evidence>
<evidence type="ECO:0000256" key="6">
    <source>
        <dbReference type="ARBA" id="ARBA00023136"/>
    </source>
</evidence>
<keyword evidence="2 7" id="KW-0812">Transmembrane</keyword>
<dbReference type="Gene3D" id="1.25.40.20">
    <property type="entry name" value="Ankyrin repeat-containing domain"/>
    <property type="match status" value="1"/>
</dbReference>
<dbReference type="InterPro" id="IPR002110">
    <property type="entry name" value="Ankyrin_rpt"/>
</dbReference>
<reference evidence="9 10" key="1">
    <citation type="submission" date="2024-01" db="EMBL/GenBank/DDBJ databases">
        <title>The complete chloroplast genome sequence of Lithospermum erythrorhizon: insights into the phylogenetic relationship among Boraginaceae species and the maternal lineages of purple gromwells.</title>
        <authorList>
            <person name="Okada T."/>
            <person name="Watanabe K."/>
        </authorList>
    </citation>
    <scope>NUCLEOTIDE SEQUENCE [LARGE SCALE GENOMIC DNA]</scope>
</reference>
<feature type="domain" description="PGG" evidence="8">
    <location>
        <begin position="212"/>
        <end position="306"/>
    </location>
</feature>
<dbReference type="PANTHER" id="PTHR24186:SF37">
    <property type="entry name" value="PGG DOMAIN-CONTAINING PROTEIN"/>
    <property type="match status" value="1"/>
</dbReference>
<accession>A0AAV3QJY4</accession>
<dbReference type="AlphaFoldDB" id="A0AAV3QJY4"/>
<keyword evidence="5" id="KW-0040">ANK repeat</keyword>